<evidence type="ECO:0000313" key="2">
    <source>
        <dbReference type="EMBL" id="CAH0049491.1"/>
    </source>
</evidence>
<evidence type="ECO:0000313" key="3">
    <source>
        <dbReference type="Proteomes" id="UP000775872"/>
    </source>
</evidence>
<dbReference type="InterPro" id="IPR022085">
    <property type="entry name" value="OpdG"/>
</dbReference>
<proteinExistence type="predicted"/>
<dbReference type="EMBL" id="CABFOC020000035">
    <property type="protein sequence ID" value="CAH0049491.1"/>
    <property type="molecule type" value="Genomic_DNA"/>
</dbReference>
<dbReference type="AlphaFoldDB" id="A0A9P0EDG4"/>
<comment type="caution">
    <text evidence="2">The sequence shown here is derived from an EMBL/GenBank/DDBJ whole genome shotgun (WGS) entry which is preliminary data.</text>
</comment>
<organism evidence="2 3">
    <name type="scientific">Clonostachys solani</name>
    <dbReference type="NCBI Taxonomy" id="160281"/>
    <lineage>
        <taxon>Eukaryota</taxon>
        <taxon>Fungi</taxon>
        <taxon>Dikarya</taxon>
        <taxon>Ascomycota</taxon>
        <taxon>Pezizomycotina</taxon>
        <taxon>Sordariomycetes</taxon>
        <taxon>Hypocreomycetidae</taxon>
        <taxon>Hypocreales</taxon>
        <taxon>Bionectriaceae</taxon>
        <taxon>Clonostachys</taxon>
    </lineage>
</organism>
<reference evidence="3" key="1">
    <citation type="submission" date="2019-06" db="EMBL/GenBank/DDBJ databases">
        <authorList>
            <person name="Broberg M."/>
        </authorList>
    </citation>
    <scope>NUCLEOTIDE SEQUENCE [LARGE SCALE GENOMIC DNA]</scope>
</reference>
<reference evidence="2 3" key="2">
    <citation type="submission" date="2021-10" db="EMBL/GenBank/DDBJ databases">
        <authorList>
            <person name="Piombo E."/>
        </authorList>
    </citation>
    <scope>NUCLEOTIDE SEQUENCE [LARGE SCALE GENOMIC DNA]</scope>
</reference>
<gene>
    <name evidence="2" type="ORF">CSOL1703_00001448</name>
</gene>
<keyword evidence="3" id="KW-1185">Reference proteome</keyword>
<feature type="region of interest" description="Disordered" evidence="1">
    <location>
        <begin position="1"/>
        <end position="37"/>
    </location>
</feature>
<evidence type="ECO:0000256" key="1">
    <source>
        <dbReference type="SAM" id="MobiDB-lite"/>
    </source>
</evidence>
<dbReference type="OrthoDB" id="3350591at2759"/>
<dbReference type="Proteomes" id="UP000775872">
    <property type="component" value="Unassembled WGS sequence"/>
</dbReference>
<accession>A0A9P0EDG4</accession>
<dbReference type="Pfam" id="PF12311">
    <property type="entry name" value="DUF3632"/>
    <property type="match status" value="1"/>
</dbReference>
<name>A0A9P0EDG4_9HYPO</name>
<protein>
    <submittedName>
        <fullName evidence="2">Uncharacterized protein</fullName>
    </submittedName>
</protein>
<sequence length="446" mass="50874">MDNDMDNTDDTCDTYDTDDTYDMDDMDDSDDSDDTYDTDDDEVLRIAMLNALNDEKNYQVHVEPRNLDLHHARIAYNVLLRCKSIHPELDLDMEEFFSAAMDVCQGLITFHSFADDHCRILAIACDMFYRLDGSVNDRWGPSKLPVRFAEIWDKFPRKEDDGDSQLDLIGWEKINSFLSHLVGRGYDDGLYLGLSEVRRALEQPVVKGSPILMRYRMEVALEWITNCGDLFLEAMTDSEDSDDLSLHQWELWMKQLAELEASPNWDYEITQLDAGTVQTGEAEIIAGTCYQGTTGNPVLNTLDGGLRRPVTANIRDLRDAKIADNILGYRHAKPKCSMSLGDFFSAIYDICFYFPPSDDRLWTGAWLRGDPFMDCRLRVAVEWIINCGDILFMELNLVGLNTQSWARGWSGGNSGGSGWLSLFSQRVLALMIRLRNMRLLHCTCTL</sequence>